<organism evidence="3 4">
    <name type="scientific">Allacma fusca</name>
    <dbReference type="NCBI Taxonomy" id="39272"/>
    <lineage>
        <taxon>Eukaryota</taxon>
        <taxon>Metazoa</taxon>
        <taxon>Ecdysozoa</taxon>
        <taxon>Arthropoda</taxon>
        <taxon>Hexapoda</taxon>
        <taxon>Collembola</taxon>
        <taxon>Symphypleona</taxon>
        <taxon>Sminthuridae</taxon>
        <taxon>Allacma</taxon>
    </lineage>
</organism>
<evidence type="ECO:0000313" key="3">
    <source>
        <dbReference type="EMBL" id="CAG7721896.1"/>
    </source>
</evidence>
<dbReference type="Pfam" id="PF16033">
    <property type="entry name" value="DUF4789"/>
    <property type="match status" value="1"/>
</dbReference>
<feature type="domain" description="DUF4789" evidence="2">
    <location>
        <begin position="58"/>
        <end position="156"/>
    </location>
</feature>
<dbReference type="Proteomes" id="UP000708208">
    <property type="component" value="Unassembled WGS sequence"/>
</dbReference>
<name>A0A8J2JK79_9HEXA</name>
<comment type="caution">
    <text evidence="3">The sequence shown here is derived from an EMBL/GenBank/DDBJ whole genome shotgun (WGS) entry which is preliminary data.</text>
</comment>
<dbReference type="AlphaFoldDB" id="A0A8J2JK79"/>
<evidence type="ECO:0000313" key="4">
    <source>
        <dbReference type="Proteomes" id="UP000708208"/>
    </source>
</evidence>
<sequence length="224" mass="25035">MLTKFFNLFGIGFSGGLLIVLLEPLPTDCQAKKFCKDDYSTYFSDTRKCHSVGSRWPCGEQMLVTLQPGTEMGICACEKSGPCSRPGVYWPAENRCYSIFEKGPCHKGQWLDPNKNKGSKCTDIPCPKRYRDEQSKPIESASEFLFSYQDKCYLAGVLNKGLCSKDKLATIFVNDFVCTSSHYGCGYHLGGNSTVILVRVEPGWILIVTDANKLAYYEASTFKE</sequence>
<protein>
    <recommendedName>
        <fullName evidence="2">DUF4789 domain-containing protein</fullName>
    </recommendedName>
</protein>
<keyword evidence="1" id="KW-0732">Signal</keyword>
<dbReference type="InterPro" id="IPR031993">
    <property type="entry name" value="DUF4789"/>
</dbReference>
<reference evidence="3" key="1">
    <citation type="submission" date="2021-06" db="EMBL/GenBank/DDBJ databases">
        <authorList>
            <person name="Hodson N. C."/>
            <person name="Mongue J. A."/>
            <person name="Jaron S. K."/>
        </authorList>
    </citation>
    <scope>NUCLEOTIDE SEQUENCE</scope>
</reference>
<evidence type="ECO:0000259" key="2">
    <source>
        <dbReference type="Pfam" id="PF16033"/>
    </source>
</evidence>
<accession>A0A8J2JK79</accession>
<keyword evidence="4" id="KW-1185">Reference proteome</keyword>
<feature type="signal peptide" evidence="1">
    <location>
        <begin position="1"/>
        <end position="31"/>
    </location>
</feature>
<dbReference type="OrthoDB" id="6338576at2759"/>
<feature type="chain" id="PRO_5035254692" description="DUF4789 domain-containing protein" evidence="1">
    <location>
        <begin position="32"/>
        <end position="224"/>
    </location>
</feature>
<dbReference type="PANTHER" id="PTHR21177:SF4">
    <property type="entry name" value="IP06524P"/>
    <property type="match status" value="1"/>
</dbReference>
<dbReference type="EMBL" id="CAJVCH010084168">
    <property type="protein sequence ID" value="CAG7721896.1"/>
    <property type="molecule type" value="Genomic_DNA"/>
</dbReference>
<evidence type="ECO:0000256" key="1">
    <source>
        <dbReference type="SAM" id="SignalP"/>
    </source>
</evidence>
<dbReference type="PANTHER" id="PTHR21177">
    <property type="entry name" value="IP06524P-RELATED"/>
    <property type="match status" value="1"/>
</dbReference>
<proteinExistence type="predicted"/>
<gene>
    <name evidence="3" type="ORF">AFUS01_LOCUS11082</name>
</gene>